<feature type="transmembrane region" description="Helical" evidence="1">
    <location>
        <begin position="348"/>
        <end position="369"/>
    </location>
</feature>
<dbReference type="InterPro" id="IPR004697">
    <property type="entry name" value="AbgT"/>
</dbReference>
<sequence>MSNKNQTKTNQPQLTGILGIIERTGNKIPHPIYMFIAFFFIVLGLSAVLAAAGFQTVNPVNNEEVSVVNLLTAAGIADILKGFPTEWAGFSPIGAVFVATLGLGVANGSGFLNGTLRLASNFKSKFLVTVLVVLIGINGNLIGDAAFVVFPPLIAILYMNLGRNPLAGLFTAYASVACGFGASLVVGNGDAMLAGMTETAAQLVDKTAVVSPASGYYFMLASTLIMSPIIAWVSIRFVEKKLDGVGMGTESELGDEDRFEIHLNDSESRAMKMAALSLAALVAILFIMGMKGLPFAPPDGKSFAYSPMLKCIPAVILFVFSVPGYVYGKITGTIKTFKDALDMMANEIKSISQFFLICFFACQFIAVFAKSNIGTIVAIKCGLFLKDSGIQGVGLFLLFVFLVALINLFVSSMSAKWAILSTVFVPMLLIAGISPAATQMAYRVGDSLTNNITPTFAYLGIILTYAQKYDRRAQTGTVIAYMLPFSISFTIVWVGLLIIWTLLGLPIGPGYHVFL</sequence>
<feature type="transmembrane region" description="Helical" evidence="1">
    <location>
        <begin position="478"/>
        <end position="503"/>
    </location>
</feature>
<feature type="transmembrane region" description="Helical" evidence="1">
    <location>
        <begin position="32"/>
        <end position="53"/>
    </location>
</feature>
<feature type="transmembrane region" description="Helical" evidence="1">
    <location>
        <begin position="305"/>
        <end position="327"/>
    </location>
</feature>
<evidence type="ECO:0000256" key="1">
    <source>
        <dbReference type="SAM" id="Phobius"/>
    </source>
</evidence>
<accession>A0A6N3GN52</accession>
<dbReference type="EMBL" id="CACRUA010000036">
    <property type="protein sequence ID" value="VYU65805.1"/>
    <property type="molecule type" value="Genomic_DNA"/>
</dbReference>
<reference evidence="2" key="1">
    <citation type="submission" date="2019-11" db="EMBL/GenBank/DDBJ databases">
        <authorList>
            <person name="Feng L."/>
        </authorList>
    </citation>
    <scope>NUCLEOTIDE SEQUENCE</scope>
    <source>
        <strain evidence="2">CsymbiosumLFYP84</strain>
    </source>
</reference>
<gene>
    <name evidence="2" type="primary">abgT_5</name>
    <name evidence="2" type="ORF">CSLFYP84_03177</name>
</gene>
<dbReference type="PANTHER" id="PTHR30282">
    <property type="entry name" value="P-AMINOBENZOYL GLUTAMATE TRANSPORTER"/>
    <property type="match status" value="1"/>
</dbReference>
<protein>
    <submittedName>
        <fullName evidence="2">p-aminobenzoyl-glutamate transport protein</fullName>
    </submittedName>
</protein>
<dbReference type="GO" id="GO:1902604">
    <property type="term" value="P:p-aminobenzoyl-glutamate transmembrane transport"/>
    <property type="evidence" value="ECO:0007669"/>
    <property type="project" value="InterPro"/>
</dbReference>
<keyword evidence="1" id="KW-0472">Membrane</keyword>
<keyword evidence="1" id="KW-0812">Transmembrane</keyword>
<proteinExistence type="predicted"/>
<feature type="transmembrane region" description="Helical" evidence="1">
    <location>
        <begin position="87"/>
        <end position="106"/>
    </location>
</feature>
<dbReference type="RefSeq" id="WP_009298723.1">
    <property type="nucleotide sequence ID" value="NZ_CACRUA010000036.1"/>
</dbReference>
<name>A0A6N3GN52_CLOSY</name>
<feature type="transmembrane region" description="Helical" evidence="1">
    <location>
        <begin position="166"/>
        <end position="186"/>
    </location>
</feature>
<dbReference type="Pfam" id="PF03806">
    <property type="entry name" value="ABG_transport"/>
    <property type="match status" value="1"/>
</dbReference>
<feature type="transmembrane region" description="Helical" evidence="1">
    <location>
        <begin position="389"/>
        <end position="410"/>
    </location>
</feature>
<organism evidence="2">
    <name type="scientific">Clostridium symbiosum</name>
    <name type="common">Bacteroides symbiosus</name>
    <dbReference type="NCBI Taxonomy" id="1512"/>
    <lineage>
        <taxon>Bacteria</taxon>
        <taxon>Bacillati</taxon>
        <taxon>Bacillota</taxon>
        <taxon>Clostridia</taxon>
        <taxon>Lachnospirales</taxon>
        <taxon>Lachnospiraceae</taxon>
        <taxon>Otoolea</taxon>
    </lineage>
</organism>
<feature type="transmembrane region" description="Helical" evidence="1">
    <location>
        <begin position="448"/>
        <end position="466"/>
    </location>
</feature>
<feature type="transmembrane region" description="Helical" evidence="1">
    <location>
        <begin position="273"/>
        <end position="293"/>
    </location>
</feature>
<dbReference type="AlphaFoldDB" id="A0A6N3GN52"/>
<keyword evidence="1" id="KW-1133">Transmembrane helix</keyword>
<feature type="transmembrane region" description="Helical" evidence="1">
    <location>
        <begin position="417"/>
        <end position="442"/>
    </location>
</feature>
<dbReference type="GO" id="GO:0015558">
    <property type="term" value="F:secondary active p-aminobenzoyl-glutamate transmembrane transporter activity"/>
    <property type="evidence" value="ECO:0007669"/>
    <property type="project" value="InterPro"/>
</dbReference>
<evidence type="ECO:0000313" key="2">
    <source>
        <dbReference type="EMBL" id="VYU65805.1"/>
    </source>
</evidence>
<dbReference type="PANTHER" id="PTHR30282:SF0">
    <property type="entry name" value="P-AMINOBENZOYL-GLUTAMATE TRANSPORT PROTEIN"/>
    <property type="match status" value="1"/>
</dbReference>
<feature type="transmembrane region" description="Helical" evidence="1">
    <location>
        <begin position="126"/>
        <end position="159"/>
    </location>
</feature>